<evidence type="ECO:0000259" key="2">
    <source>
        <dbReference type="Pfam" id="PF20151"/>
    </source>
</evidence>
<keyword evidence="1" id="KW-0472">Membrane</keyword>
<feature type="transmembrane region" description="Helical" evidence="1">
    <location>
        <begin position="256"/>
        <end position="272"/>
    </location>
</feature>
<keyword evidence="1" id="KW-0812">Transmembrane</keyword>
<feature type="transmembrane region" description="Helical" evidence="1">
    <location>
        <begin position="183"/>
        <end position="202"/>
    </location>
</feature>
<dbReference type="Proteomes" id="UP000250043">
    <property type="component" value="Unassembled WGS sequence"/>
</dbReference>
<gene>
    <name evidence="3" type="ORF">OBBRIDRAFT_420294</name>
</gene>
<feature type="transmembrane region" description="Helical" evidence="1">
    <location>
        <begin position="68"/>
        <end position="88"/>
    </location>
</feature>
<feature type="transmembrane region" description="Helical" evidence="1">
    <location>
        <begin position="223"/>
        <end position="244"/>
    </location>
</feature>
<reference evidence="3 4" key="1">
    <citation type="submission" date="2016-07" db="EMBL/GenBank/DDBJ databases">
        <title>Draft genome of the white-rot fungus Obba rivulosa 3A-2.</title>
        <authorList>
            <consortium name="DOE Joint Genome Institute"/>
            <person name="Miettinen O."/>
            <person name="Riley R."/>
            <person name="Acob R."/>
            <person name="Barry K."/>
            <person name="Cullen D."/>
            <person name="De Vries R."/>
            <person name="Hainaut M."/>
            <person name="Hatakka A."/>
            <person name="Henrissat B."/>
            <person name="Hilden K."/>
            <person name="Kuo R."/>
            <person name="Labutti K."/>
            <person name="Lipzen A."/>
            <person name="Makela M.R."/>
            <person name="Sandor L."/>
            <person name="Spatafora J.W."/>
            <person name="Grigoriev I.V."/>
            <person name="Hibbett D.S."/>
        </authorList>
    </citation>
    <scope>NUCLEOTIDE SEQUENCE [LARGE SCALE GENOMIC DNA]</scope>
    <source>
        <strain evidence="3 4">3A-2</strain>
    </source>
</reference>
<sequence>MSSLLPSGGVTPAIIAGLLDTVITLERDILFVKYFTVASVALLVYDTILNFHRSYTYIWKSKQSFGTFLYFSMKYGNLVVMGVSLYWMQANGPFAFCKGFYLADTWLSVLFTIPVPVVLTFRTYALYGCTTTAKWILGALLVVTIGTFASTPIVMSVGTTYSSFSLTPACIFSETGIPKSASYLLYGSITFFDICILCATLWKVHSSYRKGEMKLVKIIVRDSVWYFLALNCETIVTLVLWNTLPERHIALRQMNVNMWRVVCIVIVSRIILNLRDISENKDITITTYTASPFASHRVARTTDEELHFGGGLPTEDTDLAGLNTIDYGVPGEEPEQMVLCDEEA</sequence>
<evidence type="ECO:0000256" key="1">
    <source>
        <dbReference type="SAM" id="Phobius"/>
    </source>
</evidence>
<feature type="transmembrane region" description="Helical" evidence="1">
    <location>
        <begin position="29"/>
        <end position="48"/>
    </location>
</feature>
<dbReference type="OrthoDB" id="2803893at2759"/>
<evidence type="ECO:0000313" key="3">
    <source>
        <dbReference type="EMBL" id="OCH84303.1"/>
    </source>
</evidence>
<keyword evidence="1" id="KW-1133">Transmembrane helix</keyword>
<accession>A0A8E2AGZ5</accession>
<protein>
    <recommendedName>
        <fullName evidence="2">DUF6533 domain-containing protein</fullName>
    </recommendedName>
</protein>
<proteinExistence type="predicted"/>
<organism evidence="3 4">
    <name type="scientific">Obba rivulosa</name>
    <dbReference type="NCBI Taxonomy" id="1052685"/>
    <lineage>
        <taxon>Eukaryota</taxon>
        <taxon>Fungi</taxon>
        <taxon>Dikarya</taxon>
        <taxon>Basidiomycota</taxon>
        <taxon>Agaricomycotina</taxon>
        <taxon>Agaricomycetes</taxon>
        <taxon>Polyporales</taxon>
        <taxon>Gelatoporiaceae</taxon>
        <taxon>Obba</taxon>
    </lineage>
</organism>
<feature type="domain" description="DUF6533" evidence="2">
    <location>
        <begin position="34"/>
        <end position="76"/>
    </location>
</feature>
<keyword evidence="4" id="KW-1185">Reference proteome</keyword>
<dbReference type="AlphaFoldDB" id="A0A8E2AGZ5"/>
<evidence type="ECO:0000313" key="4">
    <source>
        <dbReference type="Proteomes" id="UP000250043"/>
    </source>
</evidence>
<name>A0A8E2AGZ5_9APHY</name>
<dbReference type="InterPro" id="IPR045340">
    <property type="entry name" value="DUF6533"/>
</dbReference>
<feature type="transmembrane region" description="Helical" evidence="1">
    <location>
        <begin position="100"/>
        <end position="121"/>
    </location>
</feature>
<dbReference type="EMBL" id="KV722692">
    <property type="protein sequence ID" value="OCH84303.1"/>
    <property type="molecule type" value="Genomic_DNA"/>
</dbReference>
<feature type="transmembrane region" description="Helical" evidence="1">
    <location>
        <begin position="133"/>
        <end position="155"/>
    </location>
</feature>
<dbReference type="Pfam" id="PF20151">
    <property type="entry name" value="DUF6533"/>
    <property type="match status" value="1"/>
</dbReference>